<keyword evidence="2" id="KW-1185">Reference proteome</keyword>
<sequence length="258" mass="28453">MIRLLCLLGWLYGASLLAAPLTLIPLQHRLPEQVIPSLRPLLGPDEKLLAVGDQLGVLASPETLSQVQQLLAQLDRPLHRLQISLRSSQQQSSQDRGVRVEGELGLGQAPSRLQAQLRDTQQQGQRQLMQQVQTVEGGQAQLYVGQSYPMAMNTYLQENGHWVAQPGWQYVDLASGFIAQAQLRGEQVLVTVAPQLQQRSGQGIASTRLQTELQGPLGQWLPLGSSQEQGQARQQGLSTGQQQGQQSVQLWLKVERLD</sequence>
<evidence type="ECO:0000313" key="1">
    <source>
        <dbReference type="EMBL" id="GAA4498187.1"/>
    </source>
</evidence>
<evidence type="ECO:0008006" key="3">
    <source>
        <dbReference type="Google" id="ProtNLM"/>
    </source>
</evidence>
<gene>
    <name evidence="1" type="ORF">GCM10023095_16150</name>
</gene>
<protein>
    <recommendedName>
        <fullName evidence="3">NolW-like domain-containing protein</fullName>
    </recommendedName>
</protein>
<organism evidence="1 2">
    <name type="scientific">Pseudaeromonas paramecii</name>
    <dbReference type="NCBI Taxonomy" id="2138166"/>
    <lineage>
        <taxon>Bacteria</taxon>
        <taxon>Pseudomonadati</taxon>
        <taxon>Pseudomonadota</taxon>
        <taxon>Gammaproteobacteria</taxon>
        <taxon>Aeromonadales</taxon>
        <taxon>Aeromonadaceae</taxon>
        <taxon>Pseudaeromonas</taxon>
    </lineage>
</organism>
<name>A0ABP8Q7J9_9GAMM</name>
<dbReference type="Proteomes" id="UP001501321">
    <property type="component" value="Unassembled WGS sequence"/>
</dbReference>
<dbReference type="RefSeq" id="WP_345011854.1">
    <property type="nucleotide sequence ID" value="NZ_BAABFC010000010.1"/>
</dbReference>
<dbReference type="EMBL" id="BAABFC010000010">
    <property type="protein sequence ID" value="GAA4498187.1"/>
    <property type="molecule type" value="Genomic_DNA"/>
</dbReference>
<accession>A0ABP8Q7J9</accession>
<reference evidence="2" key="1">
    <citation type="journal article" date="2019" name="Int. J. Syst. Evol. Microbiol.">
        <title>The Global Catalogue of Microorganisms (GCM) 10K type strain sequencing project: providing services to taxonomists for standard genome sequencing and annotation.</title>
        <authorList>
            <consortium name="The Broad Institute Genomics Platform"/>
            <consortium name="The Broad Institute Genome Sequencing Center for Infectious Disease"/>
            <person name="Wu L."/>
            <person name="Ma J."/>
        </authorList>
    </citation>
    <scope>NUCLEOTIDE SEQUENCE [LARGE SCALE GENOMIC DNA]</scope>
    <source>
        <strain evidence="2">JCM 32226</strain>
    </source>
</reference>
<evidence type="ECO:0000313" key="2">
    <source>
        <dbReference type="Proteomes" id="UP001501321"/>
    </source>
</evidence>
<proteinExistence type="predicted"/>
<comment type="caution">
    <text evidence="1">The sequence shown here is derived from an EMBL/GenBank/DDBJ whole genome shotgun (WGS) entry which is preliminary data.</text>
</comment>